<gene>
    <name evidence="2" type="ORF">DF213_13370</name>
</gene>
<protein>
    <submittedName>
        <fullName evidence="2">Baseplate assembly protein</fullName>
    </submittedName>
</protein>
<dbReference type="Gene3D" id="3.10.450.40">
    <property type="match status" value="1"/>
</dbReference>
<comment type="caution">
    <text evidence="2">The sequence shown here is derived from an EMBL/GenBank/DDBJ whole genome shotgun (WGS) entry which is preliminary data.</text>
</comment>
<feature type="domain" description="IraD/Gp25-like" evidence="1">
    <location>
        <begin position="19"/>
        <end position="92"/>
    </location>
</feature>
<dbReference type="Pfam" id="PF04965">
    <property type="entry name" value="GPW_gp25"/>
    <property type="match status" value="1"/>
</dbReference>
<evidence type="ECO:0000259" key="1">
    <source>
        <dbReference type="Pfam" id="PF04965"/>
    </source>
</evidence>
<accession>A0AAX1C529</accession>
<dbReference type="SUPFAM" id="SSF160719">
    <property type="entry name" value="gpW/gp25-like"/>
    <property type="match status" value="1"/>
</dbReference>
<evidence type="ECO:0000313" key="2">
    <source>
        <dbReference type="EMBL" id="PWD72551.1"/>
    </source>
</evidence>
<dbReference type="AlphaFoldDB" id="A0AAX1C529"/>
<dbReference type="EMBL" id="QESZ01000018">
    <property type="protein sequence ID" value="PWD72551.1"/>
    <property type="molecule type" value="Genomic_DNA"/>
</dbReference>
<name>A0AAX1C529_9GAMM</name>
<organism evidence="2 3">
    <name type="scientific">Dickeya dianthicola</name>
    <dbReference type="NCBI Taxonomy" id="204039"/>
    <lineage>
        <taxon>Bacteria</taxon>
        <taxon>Pseudomonadati</taxon>
        <taxon>Pseudomonadota</taxon>
        <taxon>Gammaproteobacteria</taxon>
        <taxon>Enterobacterales</taxon>
        <taxon>Pectobacteriaceae</taxon>
        <taxon>Dickeya</taxon>
    </lineage>
</organism>
<sequence>MMRYLGMNQQTGGRISEMAHLRQSVRDILITPLGSRLARREYGSLLSELLDQPQNAATRLQVMAAIYGALHRWEPRLQLTAIDLTTTLDGRMVADLTGELVSGQSAALSVSLGSDA</sequence>
<reference evidence="2 3" key="1">
    <citation type="submission" date="2018-05" db="EMBL/GenBank/DDBJ databases">
        <title>Genomic diversity of pathogens causing Blackleg of Potato in Pakistan.</title>
        <authorList>
            <person name="Sarfraz S."/>
            <person name="Riaz K."/>
            <person name="Oulghazi S."/>
            <person name="Cigna J."/>
            <person name="Sahi S.T."/>
            <person name="Khan S.H."/>
            <person name="Hameed A."/>
            <person name="Faure D."/>
        </authorList>
    </citation>
    <scope>NUCLEOTIDE SEQUENCE [LARGE SCALE GENOMIC DNA]</scope>
    <source>
        <strain evidence="2 3">SS70</strain>
    </source>
</reference>
<evidence type="ECO:0000313" key="3">
    <source>
        <dbReference type="Proteomes" id="UP000245055"/>
    </source>
</evidence>
<dbReference type="RefSeq" id="WP_099327150.1">
    <property type="nucleotide sequence ID" value="NZ_CP162003.1"/>
</dbReference>
<dbReference type="Proteomes" id="UP000245055">
    <property type="component" value="Unassembled WGS sequence"/>
</dbReference>
<dbReference type="InterPro" id="IPR007048">
    <property type="entry name" value="IraD/Gp25-like"/>
</dbReference>
<proteinExistence type="predicted"/>